<reference evidence="1 2" key="1">
    <citation type="submission" date="2018-01" db="EMBL/GenBank/DDBJ databases">
        <authorList>
            <person name="Gaut B.S."/>
            <person name="Morton B.R."/>
            <person name="Clegg M.T."/>
            <person name="Duvall M.R."/>
        </authorList>
    </citation>
    <scope>NUCLEOTIDE SEQUENCE [LARGE SCALE GENOMIC DNA]</scope>
    <source>
        <strain evidence="1">Cupriavidus taiwanensis cmp 52</strain>
    </source>
</reference>
<organism evidence="1 2">
    <name type="scientific">Cupriavidus taiwanensis</name>
    <dbReference type="NCBI Taxonomy" id="164546"/>
    <lineage>
        <taxon>Bacteria</taxon>
        <taxon>Pseudomonadati</taxon>
        <taxon>Pseudomonadota</taxon>
        <taxon>Betaproteobacteria</taxon>
        <taxon>Burkholderiales</taxon>
        <taxon>Burkholderiaceae</taxon>
        <taxon>Cupriavidus</taxon>
    </lineage>
</organism>
<dbReference type="Proteomes" id="UP000256805">
    <property type="component" value="Unassembled WGS sequence"/>
</dbReference>
<evidence type="ECO:0000313" key="1">
    <source>
        <dbReference type="EMBL" id="SPS02444.1"/>
    </source>
</evidence>
<evidence type="ECO:0000313" key="2">
    <source>
        <dbReference type="Proteomes" id="UP000256805"/>
    </source>
</evidence>
<dbReference type="EMBL" id="OVTA01000072">
    <property type="protein sequence ID" value="SPS02444.1"/>
    <property type="molecule type" value="Genomic_DNA"/>
</dbReference>
<protein>
    <submittedName>
        <fullName evidence="1">Uncharacterized protein</fullName>
    </submittedName>
</protein>
<sequence>MKLRFVGGLAACHAVCTDGGRRTVRNTPLARCSERRQRWSPPVLAATGKAPSHFPQASVRPLRIASAGLAANESSRQRKSPAATAIDASCPCALQPGVLVRLSKAKDARRGGRAGRAAYIAAAACITAACPLPPPPMQHHPAP</sequence>
<proteinExistence type="predicted"/>
<dbReference type="AlphaFoldDB" id="A0A375JB74"/>
<name>A0A375JB74_9BURK</name>
<accession>A0A375JB74</accession>
<gene>
    <name evidence="1" type="ORF">CBM2634_U10055</name>
</gene>